<gene>
    <name evidence="1" type="ORF">ADH67_00865</name>
</gene>
<evidence type="ECO:0000313" key="2">
    <source>
        <dbReference type="Proteomes" id="UP000214610"/>
    </source>
</evidence>
<accession>A0A227KQS2</accession>
<protein>
    <submittedName>
        <fullName evidence="1">Uncharacterized protein</fullName>
    </submittedName>
</protein>
<keyword evidence="2" id="KW-1185">Reference proteome</keyword>
<dbReference type="RefSeq" id="WP_066590779.1">
    <property type="nucleotide sequence ID" value="NZ_CP065313.1"/>
</dbReference>
<dbReference type="Proteomes" id="UP000214610">
    <property type="component" value="Unassembled WGS sequence"/>
</dbReference>
<reference evidence="2" key="1">
    <citation type="submission" date="2017-05" db="EMBL/GenBank/DDBJ databases">
        <title>Improved OligoMM genomes.</title>
        <authorList>
            <person name="Garzetti D."/>
        </authorList>
    </citation>
    <scope>NUCLEOTIDE SEQUENCE [LARGE SCALE GENOMIC DNA]</scope>
    <source>
        <strain evidence="2">YL45</strain>
    </source>
</reference>
<dbReference type="AlphaFoldDB" id="A0A227KQS2"/>
<organism evidence="1 2">
    <name type="scientific">Turicimonas muris</name>
    <dbReference type="NCBI Taxonomy" id="1796652"/>
    <lineage>
        <taxon>Bacteria</taxon>
        <taxon>Pseudomonadati</taxon>
        <taxon>Pseudomonadota</taxon>
        <taxon>Betaproteobacteria</taxon>
        <taxon>Burkholderiales</taxon>
        <taxon>Sutterellaceae</taxon>
        <taxon>Turicimonas</taxon>
    </lineage>
</organism>
<proteinExistence type="predicted"/>
<evidence type="ECO:0000313" key="1">
    <source>
        <dbReference type="EMBL" id="OXE50886.1"/>
    </source>
</evidence>
<dbReference type="GeneID" id="78363074"/>
<name>A0A227KQS2_9BURK</name>
<dbReference type="EMBL" id="NHMP01000001">
    <property type="protein sequence ID" value="OXE50886.1"/>
    <property type="molecule type" value="Genomic_DNA"/>
</dbReference>
<comment type="caution">
    <text evidence="1">The sequence shown here is derived from an EMBL/GenBank/DDBJ whole genome shotgun (WGS) entry which is preliminary data.</text>
</comment>
<sequence length="118" mass="13770">MNRELETKLKTIADHYGLGIQMTKLAEECGEYAASSLKTAVYIDMKNNGHPAEYCYEKIDKSQDESLKEMADVLVLTKQIEYLLVKEAPELKETIERLMTEKVNRQLKRIEKEKNYEH</sequence>